<accession>A0A5J4KM77</accession>
<keyword evidence="2" id="KW-1185">Reference proteome</keyword>
<protein>
    <submittedName>
        <fullName evidence="1">Uncharacterized protein</fullName>
    </submittedName>
</protein>
<dbReference type="RefSeq" id="WP_151756804.1">
    <property type="nucleotide sequence ID" value="NZ_BKZW01000001.1"/>
</dbReference>
<dbReference type="Proteomes" id="UP000326912">
    <property type="component" value="Unassembled WGS sequence"/>
</dbReference>
<name>A0A5J4KM77_9CHLR</name>
<dbReference type="AlphaFoldDB" id="A0A5J4KM77"/>
<proteinExistence type="predicted"/>
<organism evidence="1 2">
    <name type="scientific">Dictyobacter vulcani</name>
    <dbReference type="NCBI Taxonomy" id="2607529"/>
    <lineage>
        <taxon>Bacteria</taxon>
        <taxon>Bacillati</taxon>
        <taxon>Chloroflexota</taxon>
        <taxon>Ktedonobacteria</taxon>
        <taxon>Ktedonobacterales</taxon>
        <taxon>Dictyobacteraceae</taxon>
        <taxon>Dictyobacter</taxon>
    </lineage>
</organism>
<gene>
    <name evidence="1" type="ORF">KDW_31370</name>
</gene>
<comment type="caution">
    <text evidence="1">The sequence shown here is derived from an EMBL/GenBank/DDBJ whole genome shotgun (WGS) entry which is preliminary data.</text>
</comment>
<evidence type="ECO:0000313" key="1">
    <source>
        <dbReference type="EMBL" id="GER88975.1"/>
    </source>
</evidence>
<sequence>MGRKSPWATTDIFNRNRKYKHTSEDERGCTKKRIGFYTFQFHTDESGVTIQADTYGFVTDTWILNLPTMSSPEKMVDNHWHLLALMQCNAMNILQHKLNVLTGIEQLDKTEMDCFWCIS</sequence>
<evidence type="ECO:0000313" key="2">
    <source>
        <dbReference type="Proteomes" id="UP000326912"/>
    </source>
</evidence>
<dbReference type="EMBL" id="BKZW01000001">
    <property type="protein sequence ID" value="GER88975.1"/>
    <property type="molecule type" value="Genomic_DNA"/>
</dbReference>
<reference evidence="1 2" key="1">
    <citation type="submission" date="2019-10" db="EMBL/GenBank/DDBJ databases">
        <title>Dictyobacter vulcani sp. nov., within the class Ktedonobacteria, isolated from soil of volcanic Mt. Zao.</title>
        <authorList>
            <person name="Zheng Y."/>
            <person name="Wang C.M."/>
            <person name="Sakai Y."/>
            <person name="Abe K."/>
            <person name="Yokota A."/>
            <person name="Yabe S."/>
        </authorList>
    </citation>
    <scope>NUCLEOTIDE SEQUENCE [LARGE SCALE GENOMIC DNA]</scope>
    <source>
        <strain evidence="1 2">W12</strain>
    </source>
</reference>